<name>A0A2M4B4L2_9DIPT</name>
<reference evidence="1" key="1">
    <citation type="submission" date="2018-01" db="EMBL/GenBank/DDBJ databases">
        <title>An insight into the sialome of Amazonian anophelines.</title>
        <authorList>
            <person name="Ribeiro J.M."/>
            <person name="Scarpassa V."/>
            <person name="Calvo E."/>
        </authorList>
    </citation>
    <scope>NUCLEOTIDE SEQUENCE</scope>
    <source>
        <tissue evidence="1">Salivary glands</tissue>
    </source>
</reference>
<dbReference type="EMBL" id="GGFK01014599">
    <property type="protein sequence ID" value="MBW47920.1"/>
    <property type="molecule type" value="Transcribed_RNA"/>
</dbReference>
<proteinExistence type="predicted"/>
<accession>A0A2M4B4L2</accession>
<organism evidence="1">
    <name type="scientific">Anopheles triannulatus</name>
    <dbReference type="NCBI Taxonomy" id="58253"/>
    <lineage>
        <taxon>Eukaryota</taxon>
        <taxon>Metazoa</taxon>
        <taxon>Ecdysozoa</taxon>
        <taxon>Arthropoda</taxon>
        <taxon>Hexapoda</taxon>
        <taxon>Insecta</taxon>
        <taxon>Pterygota</taxon>
        <taxon>Neoptera</taxon>
        <taxon>Endopterygota</taxon>
        <taxon>Diptera</taxon>
        <taxon>Nematocera</taxon>
        <taxon>Culicoidea</taxon>
        <taxon>Culicidae</taxon>
        <taxon>Anophelinae</taxon>
        <taxon>Anopheles</taxon>
    </lineage>
</organism>
<protein>
    <submittedName>
        <fullName evidence="1">Putative secreted protein</fullName>
    </submittedName>
</protein>
<dbReference type="AlphaFoldDB" id="A0A2M4B4L2"/>
<sequence>MWVSCLSAIVLASGALSHILFYDLFTDPRHGLYHHSIGSSSGLLRPFFCWRVREFHLEILARTVGRGLVIFYGAIRWPPRMALGRPFLCQVEAPEVPEY</sequence>
<evidence type="ECO:0000313" key="1">
    <source>
        <dbReference type="EMBL" id="MBW47920.1"/>
    </source>
</evidence>